<dbReference type="Gene3D" id="3.40.50.300">
    <property type="entry name" value="P-loop containing nucleotide triphosphate hydrolases"/>
    <property type="match status" value="1"/>
</dbReference>
<keyword evidence="2" id="KW-0472">Membrane</keyword>
<dbReference type="Pfam" id="PF20703">
    <property type="entry name" value="nSTAND1"/>
    <property type="match status" value="1"/>
</dbReference>
<proteinExistence type="predicted"/>
<dbReference type="SUPFAM" id="SSF52540">
    <property type="entry name" value="P-loop containing nucleoside triphosphate hydrolases"/>
    <property type="match status" value="1"/>
</dbReference>
<evidence type="ECO:0000256" key="2">
    <source>
        <dbReference type="SAM" id="Phobius"/>
    </source>
</evidence>
<evidence type="ECO:0000259" key="3">
    <source>
        <dbReference type="Pfam" id="PF20703"/>
    </source>
</evidence>
<dbReference type="AlphaFoldDB" id="A0A255YPH5"/>
<gene>
    <name evidence="4" type="ORF">CHU93_05165</name>
</gene>
<reference evidence="4 5" key="1">
    <citation type="submission" date="2017-07" db="EMBL/GenBank/DDBJ databases">
        <title>Sandarakinorhabdus cyanobacteriorum sp. nov., a novel bacterium isolated from cyanobacterial aggregates in a eutrophic lake.</title>
        <authorList>
            <person name="Cai H."/>
        </authorList>
    </citation>
    <scope>NUCLEOTIDE SEQUENCE [LARGE SCALE GENOMIC DNA]</scope>
    <source>
        <strain evidence="4 5">TH057</strain>
    </source>
</reference>
<keyword evidence="1" id="KW-0175">Coiled coil</keyword>
<dbReference type="Proteomes" id="UP000216991">
    <property type="component" value="Unassembled WGS sequence"/>
</dbReference>
<keyword evidence="5" id="KW-1185">Reference proteome</keyword>
<organism evidence="4 5">
    <name type="scientific">Sandarakinorhabdus cyanobacteriorum</name>
    <dbReference type="NCBI Taxonomy" id="1981098"/>
    <lineage>
        <taxon>Bacteria</taxon>
        <taxon>Pseudomonadati</taxon>
        <taxon>Pseudomonadota</taxon>
        <taxon>Alphaproteobacteria</taxon>
        <taxon>Sphingomonadales</taxon>
        <taxon>Sphingosinicellaceae</taxon>
        <taxon>Sandarakinorhabdus</taxon>
    </lineage>
</organism>
<name>A0A255YPH5_9SPHN</name>
<evidence type="ECO:0000313" key="5">
    <source>
        <dbReference type="Proteomes" id="UP000216991"/>
    </source>
</evidence>
<feature type="coiled-coil region" evidence="1">
    <location>
        <begin position="566"/>
        <end position="614"/>
    </location>
</feature>
<keyword evidence="2" id="KW-0812">Transmembrane</keyword>
<dbReference type="EMBL" id="NOXT01000091">
    <property type="protein sequence ID" value="OYQ31126.1"/>
    <property type="molecule type" value="Genomic_DNA"/>
</dbReference>
<feature type="domain" description="Novel STAND NTPase 1" evidence="3">
    <location>
        <begin position="2"/>
        <end position="426"/>
    </location>
</feature>
<dbReference type="InterPro" id="IPR049052">
    <property type="entry name" value="nSTAND1"/>
</dbReference>
<sequence length="657" mass="72927">MPYPGLRAFRREESIIFFGREDHIDAMIDRLAATRFLAVLGASGSGKSSLVRTGLFDALEKGFFARAGARWRIVDMHPGGTPLQNLAEALAAVSGEGELSPPMLKAFLASGPRALSHWAIGSSMAPNENLLILVDQFEELFRYADFAERDEAERFVSLLLEAARAPDVPIHVVLTMRSEYIGACGLFPGLAEQVNSSLFLTPRMARAQCSEAIEGPAAVLGFELEPALVPQLLNDMESFAPWEEATGVGKGQILSRRADQLPLMQHLLNRMWLQARAAGDDPVLLTRDAYLALGGLSGALDQHGEQILQGLEPADRPLAQWLFRALVSGPDVTNAVRQPQRLASLMQEGAERQAGGGEAICRIIEAFRAPDCNFLQPPVEQPLTPETLIDISHESLIRQWQALAGWLQLEARAEANWLELVQDAERHASGAGELLTGLDLDRQDGWWQQELPTPTWASRHGGSYHDAKTFLDQSRYARDEARARVSIEIAEKRERDAREQRNLRRRLAITTTLSMTLTAAFAFAAWSGISLFQVRKEMRSAQLVANSARQEALATADAMKSAQYALDQIKQQKLTLTRDYDRIKKEQETLSRFLRDQQEDLQEAEDDKGRALSITGATENFVEAVEYCEGNDSEKACRIINGGMDRTLRRRRQRSGG</sequence>
<keyword evidence="2" id="KW-1133">Transmembrane helix</keyword>
<comment type="caution">
    <text evidence="4">The sequence shown here is derived from an EMBL/GenBank/DDBJ whole genome shotgun (WGS) entry which is preliminary data.</text>
</comment>
<dbReference type="InterPro" id="IPR027417">
    <property type="entry name" value="P-loop_NTPase"/>
</dbReference>
<evidence type="ECO:0000256" key="1">
    <source>
        <dbReference type="SAM" id="Coils"/>
    </source>
</evidence>
<protein>
    <recommendedName>
        <fullName evidence="3">Novel STAND NTPase 1 domain-containing protein</fullName>
    </recommendedName>
</protein>
<feature type="transmembrane region" description="Helical" evidence="2">
    <location>
        <begin position="507"/>
        <end position="532"/>
    </location>
</feature>
<accession>A0A255YPH5</accession>
<evidence type="ECO:0000313" key="4">
    <source>
        <dbReference type="EMBL" id="OYQ31126.1"/>
    </source>
</evidence>